<dbReference type="AlphaFoldDB" id="A0A7V3KMG7"/>
<dbReference type="NCBIfam" id="TIGR01641">
    <property type="entry name" value="phageSPP1_gp7"/>
    <property type="match status" value="1"/>
</dbReference>
<comment type="caution">
    <text evidence="2">The sequence shown here is derived from an EMBL/GenBank/DDBJ whole genome shotgun (WGS) entry which is preliminary data.</text>
</comment>
<evidence type="ECO:0000259" key="1">
    <source>
        <dbReference type="Pfam" id="PF04233"/>
    </source>
</evidence>
<organism evidence="2">
    <name type="scientific">candidate division WOR-3 bacterium</name>
    <dbReference type="NCBI Taxonomy" id="2052148"/>
    <lineage>
        <taxon>Bacteria</taxon>
        <taxon>Bacteria division WOR-3</taxon>
    </lineage>
</organism>
<gene>
    <name evidence="2" type="ORF">ENV38_00345</name>
</gene>
<evidence type="ECO:0000313" key="2">
    <source>
        <dbReference type="EMBL" id="HGB35345.1"/>
    </source>
</evidence>
<dbReference type="InterPro" id="IPR006528">
    <property type="entry name" value="Phage_head_morphogenesis_dom"/>
</dbReference>
<protein>
    <recommendedName>
        <fullName evidence="1">Phage head morphogenesis domain-containing protein</fullName>
    </recommendedName>
</protein>
<accession>A0A7V3KMG7</accession>
<feature type="domain" description="Phage head morphogenesis" evidence="1">
    <location>
        <begin position="6"/>
        <end position="56"/>
    </location>
</feature>
<dbReference type="Pfam" id="PF04233">
    <property type="entry name" value="Phage_Mu_F"/>
    <property type="match status" value="1"/>
</dbReference>
<sequence>MTRELKDSRSYWQYVAVMDGRTRPANAAMNGKVLPADSPFWKRNFPPNGFNCRCTVVSVSKSEIVRDGLEVEEDLPDMADMGFLNNPGEINYRDILAQVAFKKAEKENWIPLTDYGPEKYGSPEKVPYEPMPSRLGPTLEELRGNKQKLRQLFHEAIGGESVLVNTPDGSSIIL</sequence>
<reference evidence="2" key="1">
    <citation type="journal article" date="2020" name="mSystems">
        <title>Genome- and Community-Level Interaction Insights into Carbon Utilization and Element Cycling Functions of Hydrothermarchaeota in Hydrothermal Sediment.</title>
        <authorList>
            <person name="Zhou Z."/>
            <person name="Liu Y."/>
            <person name="Xu W."/>
            <person name="Pan J."/>
            <person name="Luo Z.H."/>
            <person name="Li M."/>
        </authorList>
    </citation>
    <scope>NUCLEOTIDE SEQUENCE [LARGE SCALE GENOMIC DNA]</scope>
    <source>
        <strain evidence="2">SpSt-754</strain>
    </source>
</reference>
<proteinExistence type="predicted"/>
<name>A0A7V3KMG7_UNCW3</name>
<dbReference type="EMBL" id="DTGD01000012">
    <property type="protein sequence ID" value="HGB35345.1"/>
    <property type="molecule type" value="Genomic_DNA"/>
</dbReference>